<dbReference type="KEGG" id="char:105890523"/>
<feature type="transmembrane region" description="Helical" evidence="12">
    <location>
        <begin position="39"/>
        <end position="64"/>
    </location>
</feature>
<keyword evidence="6" id="KW-0809">Transit peptide</keyword>
<evidence type="ECO:0000256" key="1">
    <source>
        <dbReference type="ARBA" id="ARBA00004434"/>
    </source>
</evidence>
<keyword evidence="7 12" id="KW-1133">Transmembrane helix</keyword>
<dbReference type="Pfam" id="PF05392">
    <property type="entry name" value="COX7B"/>
    <property type="match status" value="1"/>
</dbReference>
<proteinExistence type="inferred from homology"/>
<evidence type="ECO:0000256" key="4">
    <source>
        <dbReference type="ARBA" id="ARBA00022692"/>
    </source>
</evidence>
<accession>A0A6P3VHI4</accession>
<gene>
    <name evidence="14" type="primary">LOC105890523</name>
</gene>
<evidence type="ECO:0000256" key="8">
    <source>
        <dbReference type="ARBA" id="ARBA00023128"/>
    </source>
</evidence>
<protein>
    <recommendedName>
        <fullName evidence="10">Cytochrome c oxidase subunit 7B, mitochondrial</fullName>
    </recommendedName>
    <alternativeName>
        <fullName evidence="11">Cytochrome c oxidase polypeptide VIIb</fullName>
    </alternativeName>
</protein>
<keyword evidence="5" id="KW-0999">Mitochondrion inner membrane</keyword>
<reference evidence="14" key="1">
    <citation type="submission" date="2025-08" db="UniProtKB">
        <authorList>
            <consortium name="RefSeq"/>
        </authorList>
    </citation>
    <scope>IDENTIFICATION</scope>
</reference>
<organism evidence="13 14">
    <name type="scientific">Clupea harengus</name>
    <name type="common">Atlantic herring</name>
    <dbReference type="NCBI Taxonomy" id="7950"/>
    <lineage>
        <taxon>Eukaryota</taxon>
        <taxon>Metazoa</taxon>
        <taxon>Chordata</taxon>
        <taxon>Craniata</taxon>
        <taxon>Vertebrata</taxon>
        <taxon>Euteleostomi</taxon>
        <taxon>Actinopterygii</taxon>
        <taxon>Neopterygii</taxon>
        <taxon>Teleostei</taxon>
        <taxon>Clupei</taxon>
        <taxon>Clupeiformes</taxon>
        <taxon>Clupeoidei</taxon>
        <taxon>Clupeidae</taxon>
        <taxon>Clupea</taxon>
    </lineage>
</organism>
<dbReference type="PANTHER" id="PTHR16716:SF0">
    <property type="entry name" value="CYTOCHROME C OXIDASE SUBUNIT 7B, MITOCHONDRIAL"/>
    <property type="match status" value="1"/>
</dbReference>
<dbReference type="GO" id="GO:0005743">
    <property type="term" value="C:mitochondrial inner membrane"/>
    <property type="evidence" value="ECO:0007669"/>
    <property type="project" value="UniProtKB-SubCell"/>
</dbReference>
<keyword evidence="4 12" id="KW-0812">Transmembrane</keyword>
<evidence type="ECO:0000313" key="14">
    <source>
        <dbReference type="RefSeq" id="XP_012672009.1"/>
    </source>
</evidence>
<keyword evidence="9 12" id="KW-0472">Membrane</keyword>
<evidence type="ECO:0000256" key="3">
    <source>
        <dbReference type="ARBA" id="ARBA00007351"/>
    </source>
</evidence>
<dbReference type="AlphaFoldDB" id="A0A6P3VHI4"/>
<dbReference type="RefSeq" id="XP_012672009.1">
    <property type="nucleotide sequence ID" value="XM_012816555.3"/>
</dbReference>
<dbReference type="OrthoDB" id="9937520at2759"/>
<evidence type="ECO:0000256" key="6">
    <source>
        <dbReference type="ARBA" id="ARBA00022946"/>
    </source>
</evidence>
<dbReference type="SUPFAM" id="SSF81423">
    <property type="entry name" value="Mitochondrial cytochrome c oxidase subunit VIIb"/>
    <property type="match status" value="1"/>
</dbReference>
<comment type="similarity">
    <text evidence="3">Belongs to the cytochrome c oxidase VIIb family.</text>
</comment>
<comment type="subcellular location">
    <subcellularLocation>
        <location evidence="1">Mitochondrion inner membrane</location>
        <topology evidence="1">Single-pass membrane protein</topology>
    </subcellularLocation>
</comment>
<dbReference type="PANTHER" id="PTHR16716">
    <property type="entry name" value="CYTOCHROME C OXIDASE SUBUNIT 7B, MITOCHONDRIAL"/>
    <property type="match status" value="1"/>
</dbReference>
<dbReference type="GO" id="GO:0006123">
    <property type="term" value="P:mitochondrial electron transport, cytochrome c to oxygen"/>
    <property type="evidence" value="ECO:0007669"/>
    <property type="project" value="InterPro"/>
</dbReference>
<evidence type="ECO:0000313" key="13">
    <source>
        <dbReference type="Proteomes" id="UP000515152"/>
    </source>
</evidence>
<evidence type="ECO:0000256" key="12">
    <source>
        <dbReference type="SAM" id="Phobius"/>
    </source>
</evidence>
<dbReference type="InterPro" id="IPR008433">
    <property type="entry name" value="Cyt_c_oxidase_suVIIB"/>
</dbReference>
<comment type="pathway">
    <text evidence="2">Energy metabolism; oxidative phosphorylation.</text>
</comment>
<keyword evidence="8" id="KW-0496">Mitochondrion</keyword>
<evidence type="ECO:0000256" key="10">
    <source>
        <dbReference type="ARBA" id="ARBA00040623"/>
    </source>
</evidence>
<dbReference type="UniPathway" id="UPA00705"/>
<keyword evidence="13" id="KW-1185">Reference proteome</keyword>
<dbReference type="InterPro" id="IPR023272">
    <property type="entry name" value="Cyt_c_oxidase_suVIIB_dom_sf"/>
</dbReference>
<evidence type="ECO:0000256" key="2">
    <source>
        <dbReference type="ARBA" id="ARBA00004673"/>
    </source>
</evidence>
<name>A0A6P3VHI4_CLUHA</name>
<dbReference type="GeneID" id="105890523"/>
<evidence type="ECO:0000256" key="5">
    <source>
        <dbReference type="ARBA" id="ARBA00022792"/>
    </source>
</evidence>
<evidence type="ECO:0000256" key="9">
    <source>
        <dbReference type="ARBA" id="ARBA00023136"/>
    </source>
</evidence>
<dbReference type="Proteomes" id="UP000515152">
    <property type="component" value="Chromosome 8"/>
</dbReference>
<sequence length="78" mass="8492">MFRFAKAALNLTGKSSQQVAVRNASDVSSDFHAKYGTPLIAAGAVFCVSVWTYVVTCTGITWNLSPVGKVEPKPWREE</sequence>
<evidence type="ECO:0000256" key="11">
    <source>
        <dbReference type="ARBA" id="ARBA00041642"/>
    </source>
</evidence>
<dbReference type="Gene3D" id="4.10.51.10">
    <property type="entry name" value="Cytochrome C Oxidase, chain K"/>
    <property type="match status" value="1"/>
</dbReference>
<evidence type="ECO:0000256" key="7">
    <source>
        <dbReference type="ARBA" id="ARBA00022989"/>
    </source>
</evidence>